<evidence type="ECO:0000256" key="13">
    <source>
        <dbReference type="NCBIfam" id="TIGR00209"/>
    </source>
</evidence>
<evidence type="ECO:0000259" key="17">
    <source>
        <dbReference type="Pfam" id="PF02744"/>
    </source>
</evidence>
<evidence type="ECO:0000256" key="3">
    <source>
        <dbReference type="ARBA" id="ARBA00004947"/>
    </source>
</evidence>
<comment type="similarity">
    <text evidence="4 14">Belongs to the galactose-1-phosphate uridylyltransferase type 1 family.</text>
</comment>
<comment type="caution">
    <text evidence="18">The sequence shown here is derived from an EMBL/GenBank/DDBJ whole genome shotgun (WGS) entry which is preliminary data.</text>
</comment>
<keyword evidence="11 14" id="KW-0299">Galactose metabolism</keyword>
<evidence type="ECO:0000256" key="4">
    <source>
        <dbReference type="ARBA" id="ARBA00010951"/>
    </source>
</evidence>
<feature type="compositionally biased region" description="Basic and acidic residues" evidence="15">
    <location>
        <begin position="21"/>
        <end position="36"/>
    </location>
</feature>
<protein>
    <recommendedName>
        <fullName evidence="6 13">Galactose-1-phosphate uridylyltransferase</fullName>
        <ecNumber evidence="5 13">2.7.7.12</ecNumber>
    </recommendedName>
</protein>
<keyword evidence="12 14" id="KW-0119">Carbohydrate metabolism</keyword>
<dbReference type="InterPro" id="IPR001937">
    <property type="entry name" value="GalP_UDPtransf1"/>
</dbReference>
<dbReference type="Pfam" id="PF02744">
    <property type="entry name" value="GalP_UDP_tr_C"/>
    <property type="match status" value="1"/>
</dbReference>
<gene>
    <name evidence="18" type="primary">galT</name>
    <name evidence="18" type="ORF">K1Y72_34595</name>
</gene>
<evidence type="ECO:0000256" key="8">
    <source>
        <dbReference type="ARBA" id="ARBA00022695"/>
    </source>
</evidence>
<dbReference type="Gene3D" id="3.30.428.10">
    <property type="entry name" value="HIT-like"/>
    <property type="match status" value="2"/>
</dbReference>
<evidence type="ECO:0000256" key="7">
    <source>
        <dbReference type="ARBA" id="ARBA00022679"/>
    </source>
</evidence>
<dbReference type="InterPro" id="IPR036265">
    <property type="entry name" value="HIT-like_sf"/>
</dbReference>
<evidence type="ECO:0000256" key="12">
    <source>
        <dbReference type="ARBA" id="ARBA00023277"/>
    </source>
</evidence>
<sequence>MDGDAQRAVRLADGRELIYFDDGPGHDRSARDRRDLPPFAPSSQLRLDPLLDEWVIVAAHRQHRTNLPAADACPLCPSAGGRRTEIPAPGYHVVTFENRYPSLGGPPAGGRCEVVCFTDEHGSSFSALPDRRLATVARAWTHRTRELSRLPGVRYVFVFENRGDEIGATLQHPHGQIYAYPFVPSRVARAAEVARRYREERGGCLPCAVVAAERAGGRVVAETGRFVAFVPEAARWPFEVHIHPLRHAASLPDLAEDEQAELMALYRDVLRRFEGLFERPAPYMAHLDQAPVGGDAGLAHLSMRVFTPRRAADKLKYLAASESGAGAFINDVLPEDAARMLRVAGSSGPGAV</sequence>
<accession>A0ABS7G6T9</accession>
<organism evidence="18 19">
    <name type="scientific">Actinomadura parmotrematis</name>
    <dbReference type="NCBI Taxonomy" id="2864039"/>
    <lineage>
        <taxon>Bacteria</taxon>
        <taxon>Bacillati</taxon>
        <taxon>Actinomycetota</taxon>
        <taxon>Actinomycetes</taxon>
        <taxon>Streptosporangiales</taxon>
        <taxon>Thermomonosporaceae</taxon>
        <taxon>Actinomadura</taxon>
    </lineage>
</organism>
<evidence type="ECO:0000256" key="11">
    <source>
        <dbReference type="ARBA" id="ARBA00023144"/>
    </source>
</evidence>
<comment type="catalytic activity">
    <reaction evidence="1 14">
        <text>alpha-D-galactose 1-phosphate + UDP-alpha-D-glucose = alpha-D-glucose 1-phosphate + UDP-alpha-D-galactose</text>
        <dbReference type="Rhea" id="RHEA:13989"/>
        <dbReference type="ChEBI" id="CHEBI:58336"/>
        <dbReference type="ChEBI" id="CHEBI:58601"/>
        <dbReference type="ChEBI" id="CHEBI:58885"/>
        <dbReference type="ChEBI" id="CHEBI:66914"/>
        <dbReference type="EC" id="2.7.7.12"/>
    </reaction>
</comment>
<dbReference type="SUPFAM" id="SSF54197">
    <property type="entry name" value="HIT-like"/>
    <property type="match status" value="2"/>
</dbReference>
<keyword evidence="10" id="KW-0862">Zinc</keyword>
<dbReference type="EC" id="2.7.7.12" evidence="5 13"/>
<name>A0ABS7G6T9_9ACTN</name>
<dbReference type="InterPro" id="IPR019779">
    <property type="entry name" value="GalP_UDPtransf1_His-AS"/>
</dbReference>
<keyword evidence="9 14" id="KW-0479">Metal-binding</keyword>
<feature type="domain" description="Galactose-1-phosphate uridyl transferase N-terminal" evidence="16">
    <location>
        <begin position="107"/>
        <end position="184"/>
    </location>
</feature>
<evidence type="ECO:0000313" key="19">
    <source>
        <dbReference type="Proteomes" id="UP000774570"/>
    </source>
</evidence>
<evidence type="ECO:0000256" key="6">
    <source>
        <dbReference type="ARBA" id="ARBA00016340"/>
    </source>
</evidence>
<evidence type="ECO:0000256" key="2">
    <source>
        <dbReference type="ARBA" id="ARBA00001947"/>
    </source>
</evidence>
<proteinExistence type="inferred from homology"/>
<comment type="cofactor">
    <cofactor evidence="2">
        <name>Zn(2+)</name>
        <dbReference type="ChEBI" id="CHEBI:29105"/>
    </cofactor>
</comment>
<keyword evidence="8 14" id="KW-0548">Nucleotidyltransferase</keyword>
<comment type="pathway">
    <text evidence="3 14">Carbohydrate metabolism; galactose metabolism.</text>
</comment>
<dbReference type="PANTHER" id="PTHR11943:SF1">
    <property type="entry name" value="GALACTOSE-1-PHOSPHATE URIDYLYLTRANSFERASE"/>
    <property type="match status" value="1"/>
</dbReference>
<dbReference type="NCBIfam" id="TIGR00209">
    <property type="entry name" value="galT_1"/>
    <property type="match status" value="1"/>
</dbReference>
<evidence type="ECO:0000256" key="9">
    <source>
        <dbReference type="ARBA" id="ARBA00022723"/>
    </source>
</evidence>
<reference evidence="18 19" key="1">
    <citation type="submission" date="2021-07" db="EMBL/GenBank/DDBJ databases">
        <title>Actinomadura sp. PM05-2 isolated from lichen.</title>
        <authorList>
            <person name="Somphong A."/>
            <person name="Phongsopitanun W."/>
            <person name="Tanasupawat S."/>
            <person name="Peongsungnone V."/>
        </authorList>
    </citation>
    <scope>NUCLEOTIDE SEQUENCE [LARGE SCALE GENOMIC DNA]</scope>
    <source>
        <strain evidence="18 19">PM05-2</strain>
    </source>
</reference>
<dbReference type="PANTHER" id="PTHR11943">
    <property type="entry name" value="GALACTOSE-1-PHOSPHATE URIDYLYLTRANSFERASE"/>
    <property type="match status" value="1"/>
</dbReference>
<dbReference type="Proteomes" id="UP000774570">
    <property type="component" value="Unassembled WGS sequence"/>
</dbReference>
<evidence type="ECO:0000256" key="14">
    <source>
        <dbReference type="RuleBase" id="RU000506"/>
    </source>
</evidence>
<evidence type="ECO:0000313" key="18">
    <source>
        <dbReference type="EMBL" id="MBW8487527.1"/>
    </source>
</evidence>
<dbReference type="Pfam" id="PF01087">
    <property type="entry name" value="GalP_UDP_transf"/>
    <property type="match status" value="1"/>
</dbReference>
<dbReference type="InterPro" id="IPR005850">
    <property type="entry name" value="GalP_Utransf_C"/>
</dbReference>
<feature type="region of interest" description="Disordered" evidence="15">
    <location>
        <begin position="21"/>
        <end position="40"/>
    </location>
</feature>
<evidence type="ECO:0000259" key="16">
    <source>
        <dbReference type="Pfam" id="PF01087"/>
    </source>
</evidence>
<evidence type="ECO:0000256" key="10">
    <source>
        <dbReference type="ARBA" id="ARBA00022833"/>
    </source>
</evidence>
<dbReference type="EMBL" id="JAIBOA010000035">
    <property type="protein sequence ID" value="MBW8487527.1"/>
    <property type="molecule type" value="Genomic_DNA"/>
</dbReference>
<dbReference type="InterPro" id="IPR005849">
    <property type="entry name" value="GalP_Utransf_N"/>
</dbReference>
<keyword evidence="19" id="KW-1185">Reference proteome</keyword>
<evidence type="ECO:0000256" key="1">
    <source>
        <dbReference type="ARBA" id="ARBA00001107"/>
    </source>
</evidence>
<dbReference type="GO" id="GO:0016779">
    <property type="term" value="F:nucleotidyltransferase activity"/>
    <property type="evidence" value="ECO:0007669"/>
    <property type="project" value="UniProtKB-KW"/>
</dbReference>
<dbReference type="PIRSF" id="PIRSF000808">
    <property type="entry name" value="GalT"/>
    <property type="match status" value="1"/>
</dbReference>
<feature type="domain" description="Galactose-1-phosphate uridyl transferase C-terminal" evidence="17">
    <location>
        <begin position="196"/>
        <end position="299"/>
    </location>
</feature>
<keyword evidence="7 14" id="KW-0808">Transferase</keyword>
<dbReference type="PROSITE" id="PS00117">
    <property type="entry name" value="GAL_P_UDP_TRANSF_I"/>
    <property type="match status" value="1"/>
</dbReference>
<evidence type="ECO:0000256" key="15">
    <source>
        <dbReference type="SAM" id="MobiDB-lite"/>
    </source>
</evidence>
<evidence type="ECO:0000256" key="5">
    <source>
        <dbReference type="ARBA" id="ARBA00012384"/>
    </source>
</evidence>